<gene>
    <name evidence="1" type="ORF">EV202_11446</name>
</gene>
<dbReference type="AlphaFoldDB" id="A0A4R2LID9"/>
<comment type="caution">
    <text evidence="1">The sequence shown here is derived from an EMBL/GenBank/DDBJ whole genome shotgun (WGS) entry which is preliminary data.</text>
</comment>
<organism evidence="1 2">
    <name type="scientific">Prevotella heparinolytica</name>
    <dbReference type="NCBI Taxonomy" id="28113"/>
    <lineage>
        <taxon>Bacteria</taxon>
        <taxon>Pseudomonadati</taxon>
        <taxon>Bacteroidota</taxon>
        <taxon>Bacteroidia</taxon>
        <taxon>Bacteroidales</taxon>
        <taxon>Bacteroidaceae</taxon>
        <taxon>Bacteroides</taxon>
    </lineage>
</organism>
<dbReference type="Proteomes" id="UP000295600">
    <property type="component" value="Unassembled WGS sequence"/>
</dbReference>
<dbReference type="EMBL" id="SLXB01000014">
    <property type="protein sequence ID" value="TCO91138.1"/>
    <property type="molecule type" value="Genomic_DNA"/>
</dbReference>
<evidence type="ECO:0000313" key="1">
    <source>
        <dbReference type="EMBL" id="TCO91138.1"/>
    </source>
</evidence>
<name>A0A4R2LID9_9BACE</name>
<proteinExistence type="predicted"/>
<accession>A0A4R2LID9</accession>
<reference evidence="1 2" key="1">
    <citation type="submission" date="2019-03" db="EMBL/GenBank/DDBJ databases">
        <title>Genomic Encyclopedia of Type Strains, Phase IV (KMG-IV): sequencing the most valuable type-strain genomes for metagenomic binning, comparative biology and taxonomic classification.</title>
        <authorList>
            <person name="Goeker M."/>
        </authorList>
    </citation>
    <scope>NUCLEOTIDE SEQUENCE [LARGE SCALE GENOMIC DNA]</scope>
    <source>
        <strain evidence="1 2">DSM 23917</strain>
    </source>
</reference>
<sequence>MILPNSFVLKQIRFIQNTKKLCVNKDYIEQNMKASTSSPKPFRQRKTFTS</sequence>
<evidence type="ECO:0000313" key="2">
    <source>
        <dbReference type="Proteomes" id="UP000295600"/>
    </source>
</evidence>
<protein>
    <submittedName>
        <fullName evidence="1">Uncharacterized protein</fullName>
    </submittedName>
</protein>